<dbReference type="PANTHER" id="PTHR30329:SF21">
    <property type="entry name" value="LIPOPROTEIN YIAD-RELATED"/>
    <property type="match status" value="1"/>
</dbReference>
<comment type="similarity">
    <text evidence="2">Belongs to the MotB family.</text>
</comment>
<evidence type="ECO:0000259" key="9">
    <source>
        <dbReference type="PROSITE" id="PS51123"/>
    </source>
</evidence>
<dbReference type="InterPro" id="IPR050330">
    <property type="entry name" value="Bact_OuterMem_StrucFunc"/>
</dbReference>
<evidence type="ECO:0000256" key="4">
    <source>
        <dbReference type="ARBA" id="ARBA00022692"/>
    </source>
</evidence>
<reference evidence="10 11" key="1">
    <citation type="submission" date="2020-08" db="EMBL/GenBank/DDBJ databases">
        <title>Genomic Encyclopedia of Type Strains, Phase IV (KMG-IV): sequencing the most valuable type-strain genomes for metagenomic binning, comparative biology and taxonomic classification.</title>
        <authorList>
            <person name="Goeker M."/>
        </authorList>
    </citation>
    <scope>NUCLEOTIDE SEQUENCE [LARGE SCALE GENOMIC DNA]</scope>
    <source>
        <strain evidence="10 11">DSM 11590</strain>
    </source>
</reference>
<gene>
    <name evidence="10" type="ORF">FHS48_000689</name>
</gene>
<keyword evidence="11" id="KW-1185">Reference proteome</keyword>
<accession>A0A7W9ZD44</accession>
<dbReference type="GO" id="GO:0005886">
    <property type="term" value="C:plasma membrane"/>
    <property type="evidence" value="ECO:0007669"/>
    <property type="project" value="UniProtKB-SubCell"/>
</dbReference>
<organism evidence="10 11">
    <name type="scientific">Novispirillum itersonii</name>
    <name type="common">Aquaspirillum itersonii</name>
    <dbReference type="NCBI Taxonomy" id="189"/>
    <lineage>
        <taxon>Bacteria</taxon>
        <taxon>Pseudomonadati</taxon>
        <taxon>Pseudomonadota</taxon>
        <taxon>Alphaproteobacteria</taxon>
        <taxon>Rhodospirillales</taxon>
        <taxon>Novispirillaceae</taxon>
        <taxon>Novispirillum</taxon>
    </lineage>
</organism>
<protein>
    <submittedName>
        <fullName evidence="10">Chemotaxis protein MotB</fullName>
    </submittedName>
</protein>
<evidence type="ECO:0000256" key="1">
    <source>
        <dbReference type="ARBA" id="ARBA00004162"/>
    </source>
</evidence>
<comment type="subcellular location">
    <subcellularLocation>
        <location evidence="1">Cell membrane</location>
        <topology evidence="1">Single-pass membrane protein</topology>
    </subcellularLocation>
</comment>
<comment type="caution">
    <text evidence="10">The sequence shown here is derived from an EMBL/GenBank/DDBJ whole genome shotgun (WGS) entry which is preliminary data.</text>
</comment>
<dbReference type="PROSITE" id="PS51123">
    <property type="entry name" value="OMPA_2"/>
    <property type="match status" value="1"/>
</dbReference>
<evidence type="ECO:0000256" key="3">
    <source>
        <dbReference type="ARBA" id="ARBA00022475"/>
    </source>
</evidence>
<evidence type="ECO:0000256" key="8">
    <source>
        <dbReference type="SAM" id="Phobius"/>
    </source>
</evidence>
<keyword evidence="4 8" id="KW-0812">Transmembrane</keyword>
<evidence type="ECO:0000256" key="2">
    <source>
        <dbReference type="ARBA" id="ARBA00008914"/>
    </source>
</evidence>
<evidence type="ECO:0000313" key="11">
    <source>
        <dbReference type="Proteomes" id="UP000544872"/>
    </source>
</evidence>
<dbReference type="EMBL" id="JACIIX010000002">
    <property type="protein sequence ID" value="MBB6209287.1"/>
    <property type="molecule type" value="Genomic_DNA"/>
</dbReference>
<evidence type="ECO:0000256" key="5">
    <source>
        <dbReference type="ARBA" id="ARBA00022989"/>
    </source>
</evidence>
<dbReference type="SUPFAM" id="SSF103088">
    <property type="entry name" value="OmpA-like"/>
    <property type="match status" value="1"/>
</dbReference>
<keyword evidence="3" id="KW-1003">Cell membrane</keyword>
<evidence type="ECO:0000256" key="7">
    <source>
        <dbReference type="PROSITE-ProRule" id="PRU00473"/>
    </source>
</evidence>
<proteinExistence type="inferred from homology"/>
<keyword evidence="5 8" id="KW-1133">Transmembrane helix</keyword>
<feature type="transmembrane region" description="Helical" evidence="8">
    <location>
        <begin position="23"/>
        <end position="44"/>
    </location>
</feature>
<sequence>MNDSVFTAAAARPPLSEGGLGSAWVLTFCDLILLILVFFLMLYATNTPRTRDLAAAVGSIAQTLNPGNVKPRLALRPAPEPALTAARTAPASNLSYLRLVLEQTRDQSPALKDMLLTEQEGQLVISLPGDLLFPPGETMPRPDAAAAVAELASVLSRLSNRVAVAGHAEPLPLSPSGLSAWELSLARAASVAAMLVAHGYPGHPLILGYGDSRPLPATPPEQSVSADTGAALARRVDLLVLPGRDG</sequence>
<dbReference type="PANTHER" id="PTHR30329">
    <property type="entry name" value="STATOR ELEMENT OF FLAGELLAR MOTOR COMPLEX"/>
    <property type="match status" value="1"/>
</dbReference>
<dbReference type="InterPro" id="IPR025713">
    <property type="entry name" value="MotB-like_N_dom"/>
</dbReference>
<dbReference type="RefSeq" id="WP_184261458.1">
    <property type="nucleotide sequence ID" value="NZ_JACIIX010000002.1"/>
</dbReference>
<dbReference type="Pfam" id="PF00691">
    <property type="entry name" value="OmpA"/>
    <property type="match status" value="1"/>
</dbReference>
<dbReference type="AlphaFoldDB" id="A0A7W9ZD44"/>
<dbReference type="Gene3D" id="3.30.1330.60">
    <property type="entry name" value="OmpA-like domain"/>
    <property type="match status" value="1"/>
</dbReference>
<dbReference type="Proteomes" id="UP000544872">
    <property type="component" value="Unassembled WGS sequence"/>
</dbReference>
<evidence type="ECO:0000313" key="10">
    <source>
        <dbReference type="EMBL" id="MBB6209287.1"/>
    </source>
</evidence>
<dbReference type="InterPro" id="IPR036737">
    <property type="entry name" value="OmpA-like_sf"/>
</dbReference>
<dbReference type="Pfam" id="PF13677">
    <property type="entry name" value="MotB_plug"/>
    <property type="match status" value="1"/>
</dbReference>
<dbReference type="InterPro" id="IPR006665">
    <property type="entry name" value="OmpA-like"/>
</dbReference>
<evidence type="ECO:0000256" key="6">
    <source>
        <dbReference type="ARBA" id="ARBA00023136"/>
    </source>
</evidence>
<feature type="domain" description="OmpA-like" evidence="9">
    <location>
        <begin position="120"/>
        <end position="244"/>
    </location>
</feature>
<keyword evidence="6 7" id="KW-0472">Membrane</keyword>
<name>A0A7W9ZD44_NOVIT</name>